<feature type="transmembrane region" description="Helical" evidence="8">
    <location>
        <begin position="133"/>
        <end position="154"/>
    </location>
</feature>
<evidence type="ECO:0000313" key="10">
    <source>
        <dbReference type="EMBL" id="MDO6454115.1"/>
    </source>
</evidence>
<comment type="caution">
    <text evidence="8">Lacks conserved residue(s) required for the propagation of feature annotation.</text>
</comment>
<comment type="caution">
    <text evidence="10">The sequence shown here is derived from an EMBL/GenBank/DDBJ whole genome shotgun (WGS) entry which is preliminary data.</text>
</comment>
<evidence type="ECO:0000256" key="7">
    <source>
        <dbReference type="ARBA" id="ARBA00023211"/>
    </source>
</evidence>
<keyword evidence="9" id="KW-0732">Signal</keyword>
<proteinExistence type="inferred from homology"/>
<feature type="signal peptide" evidence="9">
    <location>
        <begin position="1"/>
        <end position="19"/>
    </location>
</feature>
<dbReference type="GO" id="GO:0005886">
    <property type="term" value="C:plasma membrane"/>
    <property type="evidence" value="ECO:0007669"/>
    <property type="project" value="UniProtKB-SubCell"/>
</dbReference>
<evidence type="ECO:0000256" key="4">
    <source>
        <dbReference type="ARBA" id="ARBA00022989"/>
    </source>
</evidence>
<dbReference type="RefSeq" id="WP_075173690.1">
    <property type="nucleotide sequence ID" value="NZ_CAXHZV010000007.1"/>
</dbReference>
<dbReference type="InterPro" id="IPR022929">
    <property type="entry name" value="Put_MntP"/>
</dbReference>
<sequence length="189" mass="19946">MNLISLFFLSLAMSADAFAAALGKGATLQKPRLRDALRMGVIFGCVEGLTPLIGWLVGYAALQYVEAWDHWVAFFLLLGLGLHMIYEGMKIDSSEQDKASESHSFMLLALTAVATSIDALAVGMGLAFVDVNIVLAAIMIGSATCIMVTVGVMAGRLLGRAIGRRAEVVGGVVLILIGAAIVYEHVFAA</sequence>
<comment type="similarity">
    <text evidence="8">Belongs to the MntP (TC 9.B.29) family.</text>
</comment>
<accession>A0AAW7XJ86</accession>
<keyword evidence="2 8" id="KW-1003">Cell membrane</keyword>
<keyword evidence="1 8" id="KW-0813">Transport</keyword>
<reference evidence="10" key="1">
    <citation type="submission" date="2023-07" db="EMBL/GenBank/DDBJ databases">
        <title>Genome content predicts the carbon catabolic preferences of heterotrophic bacteria.</title>
        <authorList>
            <person name="Gralka M."/>
        </authorList>
    </citation>
    <scope>NUCLEOTIDE SEQUENCE</scope>
    <source>
        <strain evidence="10">I2M16</strain>
    </source>
</reference>
<evidence type="ECO:0000256" key="1">
    <source>
        <dbReference type="ARBA" id="ARBA00022448"/>
    </source>
</evidence>
<protein>
    <recommendedName>
        <fullName evidence="8">Putative manganese efflux pump MntP</fullName>
    </recommendedName>
</protein>
<feature type="transmembrane region" description="Helical" evidence="8">
    <location>
        <begin position="166"/>
        <end position="183"/>
    </location>
</feature>
<comment type="function">
    <text evidence="8">Probably functions as a manganese efflux pump.</text>
</comment>
<evidence type="ECO:0000256" key="3">
    <source>
        <dbReference type="ARBA" id="ARBA00022692"/>
    </source>
</evidence>
<keyword evidence="3 8" id="KW-0812">Transmembrane</keyword>
<keyword evidence="5 8" id="KW-0406">Ion transport</keyword>
<dbReference type="HAMAP" id="MF_01521">
    <property type="entry name" value="MntP_pump"/>
    <property type="match status" value="1"/>
</dbReference>
<dbReference type="EMBL" id="JAUOPG010000007">
    <property type="protein sequence ID" value="MDO6454115.1"/>
    <property type="molecule type" value="Genomic_DNA"/>
</dbReference>
<evidence type="ECO:0000256" key="9">
    <source>
        <dbReference type="SAM" id="SignalP"/>
    </source>
</evidence>
<dbReference type="Pfam" id="PF02659">
    <property type="entry name" value="Mntp"/>
    <property type="match status" value="1"/>
</dbReference>
<dbReference type="Proteomes" id="UP001169862">
    <property type="component" value="Unassembled WGS sequence"/>
</dbReference>
<feature type="chain" id="PRO_5043767964" description="Putative manganese efflux pump MntP" evidence="9">
    <location>
        <begin position="20"/>
        <end position="189"/>
    </location>
</feature>
<feature type="transmembrane region" description="Helical" evidence="8">
    <location>
        <begin position="68"/>
        <end position="86"/>
    </location>
</feature>
<name>A0AAW7XJ86_9GAMM</name>
<comment type="subcellular location">
    <subcellularLocation>
        <location evidence="8">Cell membrane</location>
        <topology evidence="8">Multi-pass membrane protein</topology>
    </subcellularLocation>
</comment>
<evidence type="ECO:0000313" key="11">
    <source>
        <dbReference type="Proteomes" id="UP001169862"/>
    </source>
</evidence>
<organism evidence="10 11">
    <name type="scientific">Neptunomonas phycophila</name>
    <dbReference type="NCBI Taxonomy" id="1572645"/>
    <lineage>
        <taxon>Bacteria</taxon>
        <taxon>Pseudomonadati</taxon>
        <taxon>Pseudomonadota</taxon>
        <taxon>Gammaproteobacteria</taxon>
        <taxon>Oceanospirillales</taxon>
        <taxon>Oceanospirillaceae</taxon>
        <taxon>Neptunomonas</taxon>
    </lineage>
</organism>
<dbReference type="PANTHER" id="PTHR35529">
    <property type="entry name" value="MANGANESE EFFLUX PUMP MNTP-RELATED"/>
    <property type="match status" value="1"/>
</dbReference>
<feature type="transmembrane region" description="Helical" evidence="8">
    <location>
        <begin position="107"/>
        <end position="127"/>
    </location>
</feature>
<keyword evidence="6 8" id="KW-0472">Membrane</keyword>
<dbReference type="AlphaFoldDB" id="A0AAW7XJ86"/>
<evidence type="ECO:0000256" key="6">
    <source>
        <dbReference type="ARBA" id="ARBA00023136"/>
    </source>
</evidence>
<gene>
    <name evidence="8" type="primary">mntP</name>
    <name evidence="10" type="ORF">Q4490_11145</name>
</gene>
<evidence type="ECO:0000256" key="2">
    <source>
        <dbReference type="ARBA" id="ARBA00022475"/>
    </source>
</evidence>
<keyword evidence="7 8" id="KW-0464">Manganese</keyword>
<dbReference type="PANTHER" id="PTHR35529:SF1">
    <property type="entry name" value="MANGANESE EFFLUX PUMP MNTP-RELATED"/>
    <property type="match status" value="1"/>
</dbReference>
<keyword evidence="4 8" id="KW-1133">Transmembrane helix</keyword>
<dbReference type="GO" id="GO:0005384">
    <property type="term" value="F:manganese ion transmembrane transporter activity"/>
    <property type="evidence" value="ECO:0007669"/>
    <property type="project" value="UniProtKB-UniRule"/>
</dbReference>
<evidence type="ECO:0000256" key="8">
    <source>
        <dbReference type="HAMAP-Rule" id="MF_01521"/>
    </source>
</evidence>
<evidence type="ECO:0000256" key="5">
    <source>
        <dbReference type="ARBA" id="ARBA00023065"/>
    </source>
</evidence>
<dbReference type="InterPro" id="IPR003810">
    <property type="entry name" value="Mntp/YtaF"/>
</dbReference>